<dbReference type="SUPFAM" id="SSF56281">
    <property type="entry name" value="Metallo-hydrolase/oxidoreductase"/>
    <property type="match status" value="1"/>
</dbReference>
<feature type="domain" description="Metallo-beta-lactamase" evidence="2">
    <location>
        <begin position="13"/>
        <end position="238"/>
    </location>
</feature>
<dbReference type="GO" id="GO:0004521">
    <property type="term" value="F:RNA endonuclease activity"/>
    <property type="evidence" value="ECO:0007669"/>
    <property type="project" value="TreeGrafter"/>
</dbReference>
<dbReference type="Proteomes" id="UP000029273">
    <property type="component" value="Unassembled WGS sequence"/>
</dbReference>
<dbReference type="SMART" id="SM01027">
    <property type="entry name" value="Beta-Casp"/>
    <property type="match status" value="1"/>
</dbReference>
<evidence type="ECO:0000259" key="2">
    <source>
        <dbReference type="SMART" id="SM00849"/>
    </source>
</evidence>
<dbReference type="PANTHER" id="PTHR11203:SF37">
    <property type="entry name" value="INTEGRATOR COMPLEX SUBUNIT 11"/>
    <property type="match status" value="1"/>
</dbReference>
<feature type="domain" description="Beta-Casp" evidence="3">
    <location>
        <begin position="258"/>
        <end position="384"/>
    </location>
</feature>
<dbReference type="Pfam" id="PF10996">
    <property type="entry name" value="Beta-Casp"/>
    <property type="match status" value="1"/>
</dbReference>
<dbReference type="InterPro" id="IPR011108">
    <property type="entry name" value="RMMBL"/>
</dbReference>
<dbReference type="InterPro" id="IPR022712">
    <property type="entry name" value="Beta_Casp"/>
</dbReference>
<dbReference type="Pfam" id="PF00753">
    <property type="entry name" value="Lactamase_B"/>
    <property type="match status" value="1"/>
</dbReference>
<accession>A0A1A6C5X4</accession>
<dbReference type="PANTHER" id="PTHR11203">
    <property type="entry name" value="CLEAVAGE AND POLYADENYLATION SPECIFICITY FACTOR FAMILY MEMBER"/>
    <property type="match status" value="1"/>
</dbReference>
<protein>
    <submittedName>
        <fullName evidence="4">MBL fold metallo-hydrolase</fullName>
    </submittedName>
</protein>
<dbReference type="CDD" id="cd16295">
    <property type="entry name" value="TTHA0252-CPSF-like_MBL-fold"/>
    <property type="match status" value="1"/>
</dbReference>
<dbReference type="RefSeq" id="WP_038089400.1">
    <property type="nucleotide sequence ID" value="NZ_JQSG02000002.1"/>
</dbReference>
<evidence type="ECO:0000313" key="5">
    <source>
        <dbReference type="Proteomes" id="UP000029273"/>
    </source>
</evidence>
<keyword evidence="1" id="KW-0378">Hydrolase</keyword>
<keyword evidence="5" id="KW-1185">Reference proteome</keyword>
<organism evidence="4 5">
    <name type="scientific">Acidihalobacter prosperus</name>
    <dbReference type="NCBI Taxonomy" id="160660"/>
    <lineage>
        <taxon>Bacteria</taxon>
        <taxon>Pseudomonadati</taxon>
        <taxon>Pseudomonadota</taxon>
        <taxon>Gammaproteobacteria</taxon>
        <taxon>Chromatiales</taxon>
        <taxon>Ectothiorhodospiraceae</taxon>
        <taxon>Acidihalobacter</taxon>
    </lineage>
</organism>
<sequence>MQITFHGAAQGVTGSCHLVECNDKRILIDCGLYQGNRELEEENAGDFSFDPAAIDYLLLTHAHLDHCGRIPLLTRRGFRGEIIATGATRELARLVMLDAAHLNEEDAERRSRRAARHGHGHAQGDAHPLYTELDALAAIDNFGRTAAYAQPLDLAEGIRVSFHDAGHILGSASVLLEITENGHGRRVLFSGDLGNSGRPILRDPQPPGDCDVVVMETTYGDRLHKALQPSVEELYTAIDDTFRRGGNVIIPTFALERAQEILYYLREGVESGRLPASLPIFLDSPMAISATEIFRRHPECYDEDALALLADGKDPFAVPNLRFTREAAQSMALNQIHGGAVIMAGSGMCTGGRVRHHLRHHLWRTDSSVVFVGYAAHGTPARRIIDGADSLRLFGEDIPIRARIHTIGGFSAHADQAELLAWHARTGSPERTFLVHGEPEAMATFADKLPPSTRVQQPRLHAGFEL</sequence>
<dbReference type="GO" id="GO:0016787">
    <property type="term" value="F:hydrolase activity"/>
    <property type="evidence" value="ECO:0007669"/>
    <property type="project" value="UniProtKB-KW"/>
</dbReference>
<dbReference type="InterPro" id="IPR001279">
    <property type="entry name" value="Metallo-B-lactamas"/>
</dbReference>
<dbReference type="SMART" id="SM00849">
    <property type="entry name" value="Lactamase_B"/>
    <property type="match status" value="1"/>
</dbReference>
<gene>
    <name evidence="4" type="ORF">Thpro_021026</name>
</gene>
<dbReference type="AlphaFoldDB" id="A0A1A6C5X4"/>
<evidence type="ECO:0000256" key="1">
    <source>
        <dbReference type="ARBA" id="ARBA00022801"/>
    </source>
</evidence>
<dbReference type="Gene3D" id="3.60.15.10">
    <property type="entry name" value="Ribonuclease Z/Hydroxyacylglutathione hydrolase-like"/>
    <property type="match status" value="1"/>
</dbReference>
<evidence type="ECO:0000313" key="4">
    <source>
        <dbReference type="EMBL" id="OBS09976.1"/>
    </source>
</evidence>
<reference evidence="4 5" key="1">
    <citation type="journal article" date="2014" name="Genome Announc.">
        <title>Draft Genome Sequence of the Iron-Oxidizing, Acidophilic, and Halotolerant 'Thiobacillus prosperus' Type Strain DSM 5130.</title>
        <authorList>
            <person name="Ossandon F.J."/>
            <person name="Cardenas J.P."/>
            <person name="Corbett M."/>
            <person name="Quatrini R."/>
            <person name="Holmes D.S."/>
            <person name="Watkin E."/>
        </authorList>
    </citation>
    <scope>NUCLEOTIDE SEQUENCE [LARGE SCALE GENOMIC DNA]</scope>
    <source>
        <strain evidence="4 5">DSM 5130</strain>
    </source>
</reference>
<dbReference type="InterPro" id="IPR036866">
    <property type="entry name" value="RibonucZ/Hydroxyglut_hydro"/>
</dbReference>
<dbReference type="Pfam" id="PF07521">
    <property type="entry name" value="RMMBL"/>
    <property type="match status" value="1"/>
</dbReference>
<comment type="caution">
    <text evidence="4">The sequence shown here is derived from an EMBL/GenBank/DDBJ whole genome shotgun (WGS) entry which is preliminary data.</text>
</comment>
<dbReference type="OrthoDB" id="9803916at2"/>
<dbReference type="InterPro" id="IPR050698">
    <property type="entry name" value="MBL"/>
</dbReference>
<name>A0A1A6C5X4_9GAMM</name>
<evidence type="ECO:0000259" key="3">
    <source>
        <dbReference type="SMART" id="SM01027"/>
    </source>
</evidence>
<dbReference type="Gene3D" id="3.40.50.10890">
    <property type="match status" value="1"/>
</dbReference>
<proteinExistence type="predicted"/>
<dbReference type="EMBL" id="JQSG02000002">
    <property type="protein sequence ID" value="OBS09976.1"/>
    <property type="molecule type" value="Genomic_DNA"/>
</dbReference>